<accession>A0AAV1VLQ9</accession>
<dbReference type="Proteomes" id="UP001162060">
    <property type="component" value="Unassembled WGS sequence"/>
</dbReference>
<protein>
    <submittedName>
        <fullName evidence="1">Uncharacterized protein</fullName>
    </submittedName>
</protein>
<evidence type="ECO:0000313" key="2">
    <source>
        <dbReference type="Proteomes" id="UP001162060"/>
    </source>
</evidence>
<dbReference type="AlphaFoldDB" id="A0AAV1VLQ9"/>
<organism evidence="1 2">
    <name type="scientific">Peronospora matthiolae</name>
    <dbReference type="NCBI Taxonomy" id="2874970"/>
    <lineage>
        <taxon>Eukaryota</taxon>
        <taxon>Sar</taxon>
        <taxon>Stramenopiles</taxon>
        <taxon>Oomycota</taxon>
        <taxon>Peronosporomycetes</taxon>
        <taxon>Peronosporales</taxon>
        <taxon>Peronosporaceae</taxon>
        <taxon>Peronospora</taxon>
    </lineage>
</organism>
<proteinExistence type="predicted"/>
<dbReference type="EMBL" id="CAKLBY020000378">
    <property type="protein sequence ID" value="CAK7947234.1"/>
    <property type="molecule type" value="Genomic_DNA"/>
</dbReference>
<comment type="caution">
    <text evidence="1">The sequence shown here is derived from an EMBL/GenBank/DDBJ whole genome shotgun (WGS) entry which is preliminary data.</text>
</comment>
<name>A0AAV1VLQ9_9STRA</name>
<gene>
    <name evidence="1" type="ORF">PM001_LOCUS32384</name>
</gene>
<reference evidence="1" key="1">
    <citation type="submission" date="2024-01" db="EMBL/GenBank/DDBJ databases">
        <authorList>
            <person name="Webb A."/>
        </authorList>
    </citation>
    <scope>NUCLEOTIDE SEQUENCE</scope>
    <source>
        <strain evidence="1">Pm1</strain>
    </source>
</reference>
<evidence type="ECO:0000313" key="1">
    <source>
        <dbReference type="EMBL" id="CAK7947234.1"/>
    </source>
</evidence>
<sequence>MIPEDNLGAAMRLKAFRDADFAADTTDRKSTTGGIVMLNGMTVSWVSRKKGGFSPVDDEGGFCRGE</sequence>